<keyword evidence="1" id="KW-1133">Transmembrane helix</keyword>
<feature type="transmembrane region" description="Helical" evidence="1">
    <location>
        <begin position="134"/>
        <end position="156"/>
    </location>
</feature>
<dbReference type="AlphaFoldDB" id="A0AAD6XZ74"/>
<accession>A0AAD6XZ74</accession>
<evidence type="ECO:0000313" key="3">
    <source>
        <dbReference type="Proteomes" id="UP001222325"/>
    </source>
</evidence>
<keyword evidence="3" id="KW-1185">Reference proteome</keyword>
<reference evidence="2" key="1">
    <citation type="submission" date="2023-03" db="EMBL/GenBank/DDBJ databases">
        <title>Massive genome expansion in bonnet fungi (Mycena s.s.) driven by repeated elements and novel gene families across ecological guilds.</title>
        <authorList>
            <consortium name="Lawrence Berkeley National Laboratory"/>
            <person name="Harder C.B."/>
            <person name="Miyauchi S."/>
            <person name="Viragh M."/>
            <person name="Kuo A."/>
            <person name="Thoen E."/>
            <person name="Andreopoulos B."/>
            <person name="Lu D."/>
            <person name="Skrede I."/>
            <person name="Drula E."/>
            <person name="Henrissat B."/>
            <person name="Morin E."/>
            <person name="Kohler A."/>
            <person name="Barry K."/>
            <person name="LaButti K."/>
            <person name="Morin E."/>
            <person name="Salamov A."/>
            <person name="Lipzen A."/>
            <person name="Mereny Z."/>
            <person name="Hegedus B."/>
            <person name="Baldrian P."/>
            <person name="Stursova M."/>
            <person name="Weitz H."/>
            <person name="Taylor A."/>
            <person name="Grigoriev I.V."/>
            <person name="Nagy L.G."/>
            <person name="Martin F."/>
            <person name="Kauserud H."/>
        </authorList>
    </citation>
    <scope>NUCLEOTIDE SEQUENCE</scope>
    <source>
        <strain evidence="2">CBHHK173m</strain>
    </source>
</reference>
<feature type="transmembrane region" description="Helical" evidence="1">
    <location>
        <begin position="67"/>
        <end position="87"/>
    </location>
</feature>
<gene>
    <name evidence="2" type="ORF">B0H15DRAFT_771752</name>
</gene>
<dbReference type="Proteomes" id="UP001222325">
    <property type="component" value="Unassembled WGS sequence"/>
</dbReference>
<evidence type="ECO:0000256" key="1">
    <source>
        <dbReference type="SAM" id="Phobius"/>
    </source>
</evidence>
<evidence type="ECO:0000313" key="2">
    <source>
        <dbReference type="EMBL" id="KAJ7098603.1"/>
    </source>
</evidence>
<proteinExistence type="predicted"/>
<sequence length="399" mass="44431">MLDFLNITNPGVYLDVYCNNPPVDSCSLGYCPNPDVGSPAVRFSTYFVSLVSAILVLYSPADVTSSFFAQLLNVYSLIVAAIVAIGGHNLTKLHSVVALTLAASPLSLYLIFYVGRSLLGKPTRLQAVFGQGMYLNRALVLVMLPLWVSVLAFTVLPTATWEFQQAACDMCAPSSTRSPFTLHSSHREVAHNQIARMFFLPFIAFFFVYPQIGILILASVLISWGVAIFRLRKIIWGKRTRILPLGRLWYVRKVVNRYPFVQFYSVIVLPHVFWIFNIEIGLAKLSPREHFSATYGQLLAIFVTVPPFIQLCLLLPRVPPWFVDLAWVRMLTCRRDEPFVGTRPVDHSALSTKAPQGSVLPAHKPEGLPSMGDDALQMHALPIHMQSASSSRSASYNTP</sequence>
<dbReference type="EMBL" id="JARJCN010000008">
    <property type="protein sequence ID" value="KAJ7098603.1"/>
    <property type="molecule type" value="Genomic_DNA"/>
</dbReference>
<feature type="transmembrane region" description="Helical" evidence="1">
    <location>
        <begin position="198"/>
        <end position="231"/>
    </location>
</feature>
<name>A0AAD6XZ74_9AGAR</name>
<feature type="transmembrane region" description="Helical" evidence="1">
    <location>
        <begin position="261"/>
        <end position="283"/>
    </location>
</feature>
<keyword evidence="1" id="KW-0812">Transmembrane</keyword>
<feature type="transmembrane region" description="Helical" evidence="1">
    <location>
        <begin position="93"/>
        <end position="114"/>
    </location>
</feature>
<feature type="transmembrane region" description="Helical" evidence="1">
    <location>
        <begin position="295"/>
        <end position="315"/>
    </location>
</feature>
<feature type="transmembrane region" description="Helical" evidence="1">
    <location>
        <begin position="43"/>
        <end position="60"/>
    </location>
</feature>
<protein>
    <submittedName>
        <fullName evidence="2">Uncharacterized protein</fullName>
    </submittedName>
</protein>
<organism evidence="2 3">
    <name type="scientific">Mycena belliarum</name>
    <dbReference type="NCBI Taxonomy" id="1033014"/>
    <lineage>
        <taxon>Eukaryota</taxon>
        <taxon>Fungi</taxon>
        <taxon>Dikarya</taxon>
        <taxon>Basidiomycota</taxon>
        <taxon>Agaricomycotina</taxon>
        <taxon>Agaricomycetes</taxon>
        <taxon>Agaricomycetidae</taxon>
        <taxon>Agaricales</taxon>
        <taxon>Marasmiineae</taxon>
        <taxon>Mycenaceae</taxon>
        <taxon>Mycena</taxon>
    </lineage>
</organism>
<keyword evidence="1" id="KW-0472">Membrane</keyword>
<comment type="caution">
    <text evidence="2">The sequence shown here is derived from an EMBL/GenBank/DDBJ whole genome shotgun (WGS) entry which is preliminary data.</text>
</comment>